<protein>
    <submittedName>
        <fullName evidence="2">Ankyrin</fullName>
    </submittedName>
</protein>
<dbReference type="EMBL" id="CP009286">
    <property type="protein sequence ID" value="AIQ63033.1"/>
    <property type="molecule type" value="Genomic_DNA"/>
</dbReference>
<evidence type="ECO:0000313" key="3">
    <source>
        <dbReference type="Proteomes" id="UP000029507"/>
    </source>
</evidence>
<sequence length="216" mass="25133">MYTQENIEFLHNHIERYIGPVSNIFKEIVSDHVSIDVLVVAPTPQRNYYTLITCGMSEFPMTVPAGAEEYRYAELMISLPPTWKLSDEDFKDERNYWPIRALKKAARFPHDYNTWLYLGHTVTNGNPAQPYCDTAKFQSMLIWVPEVENVSDFFYFNISDDKEVRFYNLVPLYKEELDFTMKNGGEALINKLNKIGATEVVNISRKNSCKKVFGFL</sequence>
<reference evidence="2 3" key="1">
    <citation type="submission" date="2014-08" db="EMBL/GenBank/DDBJ databases">
        <title>Comparative genomics of the Paenibacillus odorifer group.</title>
        <authorList>
            <person name="den Bakker H.C."/>
            <person name="Tsai Y.-C."/>
            <person name="Martin N."/>
            <person name="Korlach J."/>
            <person name="Wiedmann M."/>
        </authorList>
    </citation>
    <scope>NUCLEOTIDE SEQUENCE [LARGE SCALE GENOMIC DNA]</scope>
    <source>
        <strain evidence="2 3">DSM 14472</strain>
    </source>
</reference>
<dbReference type="RefSeq" id="WP_038694496.1">
    <property type="nucleotide sequence ID" value="NZ_CP009286.1"/>
</dbReference>
<proteinExistence type="predicted"/>
<dbReference type="KEGG" id="pste:PSTEL_07890"/>
<organism evidence="2 3">
    <name type="scientific">Paenibacillus stellifer</name>
    <dbReference type="NCBI Taxonomy" id="169760"/>
    <lineage>
        <taxon>Bacteria</taxon>
        <taxon>Bacillati</taxon>
        <taxon>Bacillota</taxon>
        <taxon>Bacilli</taxon>
        <taxon>Bacillales</taxon>
        <taxon>Paenibacillaceae</taxon>
        <taxon>Paenibacillus</taxon>
    </lineage>
</organism>
<feature type="domain" description="Suppressor of fused-like" evidence="1">
    <location>
        <begin position="33"/>
        <end position="206"/>
    </location>
</feature>
<keyword evidence="3" id="KW-1185">Reference proteome</keyword>
<name>A0A089LUX1_9BACL</name>
<dbReference type="Pfam" id="PF05076">
    <property type="entry name" value="SUFU"/>
    <property type="match status" value="1"/>
</dbReference>
<accession>A0A089LUX1</accession>
<evidence type="ECO:0000313" key="2">
    <source>
        <dbReference type="EMBL" id="AIQ63033.1"/>
    </source>
</evidence>
<dbReference type="AlphaFoldDB" id="A0A089LUX1"/>
<dbReference type="HOGENOM" id="CLU_082045_0_0_9"/>
<evidence type="ECO:0000259" key="1">
    <source>
        <dbReference type="Pfam" id="PF05076"/>
    </source>
</evidence>
<dbReference type="InterPro" id="IPR020941">
    <property type="entry name" value="SUFU-like_domain"/>
</dbReference>
<dbReference type="OrthoDB" id="4827574at2"/>
<dbReference type="Proteomes" id="UP000029507">
    <property type="component" value="Chromosome"/>
</dbReference>
<gene>
    <name evidence="2" type="ORF">PSTEL_07890</name>
</gene>